<protein>
    <submittedName>
        <fullName evidence="2">Uncharacterized protein</fullName>
    </submittedName>
</protein>
<name>A0A9P6Y6I8_RHIOR</name>
<accession>A0A9P6Y6I8</accession>
<evidence type="ECO:0000313" key="2">
    <source>
        <dbReference type="EMBL" id="KAG1540670.1"/>
    </source>
</evidence>
<feature type="compositionally biased region" description="Low complexity" evidence="1">
    <location>
        <begin position="258"/>
        <end position="267"/>
    </location>
</feature>
<feature type="compositionally biased region" description="Low complexity" evidence="1">
    <location>
        <begin position="176"/>
        <end position="185"/>
    </location>
</feature>
<feature type="region of interest" description="Disordered" evidence="1">
    <location>
        <begin position="154"/>
        <end position="188"/>
    </location>
</feature>
<dbReference type="OrthoDB" id="2272914at2759"/>
<feature type="compositionally biased region" description="Low complexity" evidence="1">
    <location>
        <begin position="112"/>
        <end position="122"/>
    </location>
</feature>
<sequence length="845" mass="96949">MPNENSTPTLTSFQLDSGGPLLPEEFSLRRCFLRIEEEPNDAVENLYGPFSVPYNHIHRPPTNNKQLSALEKRQLEIMQLKKDIEERERLQSNLIRLKKDQERPSSAPPIPTSTLSKTSTPSQTIQQATIVQKTSSTGVNQDKVATDIFISISDQELDDTSEDEDDIEDKTEEIEQSPIQQQPTIDPKIVSDLQKAWDRMEMEIKEGEKLLEKNKSVTKEIRVKLLALQVKMSIERNRKRPRKSNNADNQNPKREYTQPPQQQQQQQQKRRVKRRTNPIGYPYMIPHFHQQIPFMHQPMPLPLVLPPTCPPPLYYRPNSRMPGSPPPPPPASPPPPAPPPPPPPSSVKNNPFLTDRQLVPREEEPSVKMQDGTAVSAVLQEIQQLVSLRVSNVEDKYEKVNDRILPRTPILTTIDGYTMTKDMVLSNQQENGFADDFINIPTNNESPFFAMLSRKATGQIFDEPMDLFVTRVLSCIPSDANINVFQQDSHGLFPRKLMEALDFVRKESQQDPRNEFKATLKVELSLFVHGRSEQLKQDYEESIRELPQCVDVHWQHIRSENNCEAQMKLIVDLLSRIAQARTSVNTEQSSKISGMTLEILIRFLRMPNGMSKVLKILTNHNDDDDDIIETKSVQLFSMEETTGLYLTEQDKYLIWMIILYYYVTKTIPDNICQNWMDKLVKTGKASTEKPMFMIDWTPTLENKPLDRQSQIGCVNILLSMLRHFGNKACNDISRRPLLIGVLRTLLNFLPFSPSYKLAGTLILTRKALQLKSLQPEMQEIVIELELKAKNNIVFSSRQDKAILFKLVRFGYLEYHAGSAKMENEYKTNEIVLVCMVEPACVIADK</sequence>
<dbReference type="EMBL" id="JAANIT010001368">
    <property type="protein sequence ID" value="KAG1540670.1"/>
    <property type="molecule type" value="Genomic_DNA"/>
</dbReference>
<evidence type="ECO:0000256" key="1">
    <source>
        <dbReference type="SAM" id="MobiDB-lite"/>
    </source>
</evidence>
<feature type="compositionally biased region" description="Acidic residues" evidence="1">
    <location>
        <begin position="155"/>
        <end position="175"/>
    </location>
</feature>
<dbReference type="SUPFAM" id="SSF101447">
    <property type="entry name" value="Formin homology 2 domain (FH2 domain)"/>
    <property type="match status" value="1"/>
</dbReference>
<dbReference type="Proteomes" id="UP000717996">
    <property type="component" value="Unassembled WGS sequence"/>
</dbReference>
<comment type="caution">
    <text evidence="2">The sequence shown here is derived from an EMBL/GenBank/DDBJ whole genome shotgun (WGS) entry which is preliminary data.</text>
</comment>
<feature type="region of interest" description="Disordered" evidence="1">
    <location>
        <begin position="234"/>
        <end position="273"/>
    </location>
</feature>
<feature type="region of interest" description="Disordered" evidence="1">
    <location>
        <begin position="95"/>
        <end position="125"/>
    </location>
</feature>
<feature type="compositionally biased region" description="Pro residues" evidence="1">
    <location>
        <begin position="323"/>
        <end position="345"/>
    </location>
</feature>
<feature type="region of interest" description="Disordered" evidence="1">
    <location>
        <begin position="315"/>
        <end position="352"/>
    </location>
</feature>
<gene>
    <name evidence="2" type="ORF">G6F51_008383</name>
</gene>
<reference evidence="2" key="1">
    <citation type="journal article" date="2020" name="Microb. Genom.">
        <title>Genetic diversity of clinical and environmental Mucorales isolates obtained from an investigation of mucormycosis cases among solid organ transplant recipients.</title>
        <authorList>
            <person name="Nguyen M.H."/>
            <person name="Kaul D."/>
            <person name="Muto C."/>
            <person name="Cheng S.J."/>
            <person name="Richter R.A."/>
            <person name="Bruno V.M."/>
            <person name="Liu G."/>
            <person name="Beyhan S."/>
            <person name="Sundermann A.J."/>
            <person name="Mounaud S."/>
            <person name="Pasculle A.W."/>
            <person name="Nierman W.C."/>
            <person name="Driscoll E."/>
            <person name="Cumbie R."/>
            <person name="Clancy C.J."/>
            <person name="Dupont C.L."/>
        </authorList>
    </citation>
    <scope>NUCLEOTIDE SEQUENCE</scope>
    <source>
        <strain evidence="2">GL16</strain>
    </source>
</reference>
<organism evidence="2 3">
    <name type="scientific">Rhizopus oryzae</name>
    <name type="common">Mucormycosis agent</name>
    <name type="synonym">Rhizopus arrhizus var. delemar</name>
    <dbReference type="NCBI Taxonomy" id="64495"/>
    <lineage>
        <taxon>Eukaryota</taxon>
        <taxon>Fungi</taxon>
        <taxon>Fungi incertae sedis</taxon>
        <taxon>Mucoromycota</taxon>
        <taxon>Mucoromycotina</taxon>
        <taxon>Mucoromycetes</taxon>
        <taxon>Mucorales</taxon>
        <taxon>Mucorineae</taxon>
        <taxon>Rhizopodaceae</taxon>
        <taxon>Rhizopus</taxon>
    </lineage>
</organism>
<proteinExistence type="predicted"/>
<dbReference type="AlphaFoldDB" id="A0A9P6Y6I8"/>
<evidence type="ECO:0000313" key="3">
    <source>
        <dbReference type="Proteomes" id="UP000717996"/>
    </source>
</evidence>